<organism evidence="3 4">
    <name type="scientific">Microthlaspi erraticum</name>
    <dbReference type="NCBI Taxonomy" id="1685480"/>
    <lineage>
        <taxon>Eukaryota</taxon>
        <taxon>Viridiplantae</taxon>
        <taxon>Streptophyta</taxon>
        <taxon>Embryophyta</taxon>
        <taxon>Tracheophyta</taxon>
        <taxon>Spermatophyta</taxon>
        <taxon>Magnoliopsida</taxon>
        <taxon>eudicotyledons</taxon>
        <taxon>Gunneridae</taxon>
        <taxon>Pentapetalae</taxon>
        <taxon>rosids</taxon>
        <taxon>malvids</taxon>
        <taxon>Brassicales</taxon>
        <taxon>Brassicaceae</taxon>
        <taxon>Coluteocarpeae</taxon>
        <taxon>Microthlaspi</taxon>
    </lineage>
</organism>
<evidence type="ECO:0000313" key="4">
    <source>
        <dbReference type="Proteomes" id="UP000467841"/>
    </source>
</evidence>
<feature type="compositionally biased region" description="Basic and acidic residues" evidence="1">
    <location>
        <begin position="734"/>
        <end position="749"/>
    </location>
</feature>
<gene>
    <name evidence="3" type="ORF">MERR_LOCUS35665</name>
</gene>
<feature type="compositionally biased region" description="Polar residues" evidence="1">
    <location>
        <begin position="682"/>
        <end position="691"/>
    </location>
</feature>
<feature type="compositionally biased region" description="Basic residues" evidence="1">
    <location>
        <begin position="722"/>
        <end position="733"/>
    </location>
</feature>
<evidence type="ECO:0000313" key="3">
    <source>
        <dbReference type="EMBL" id="CAA7048430.1"/>
    </source>
</evidence>
<evidence type="ECO:0000256" key="1">
    <source>
        <dbReference type="SAM" id="MobiDB-lite"/>
    </source>
</evidence>
<dbReference type="Pfam" id="PF10536">
    <property type="entry name" value="PMD"/>
    <property type="match status" value="1"/>
</dbReference>
<reference evidence="3" key="1">
    <citation type="submission" date="2020-01" db="EMBL/GenBank/DDBJ databases">
        <authorList>
            <person name="Mishra B."/>
        </authorList>
    </citation>
    <scope>NUCLEOTIDE SEQUENCE [LARGE SCALE GENOMIC DNA]</scope>
</reference>
<dbReference type="InterPro" id="IPR044824">
    <property type="entry name" value="MAIN-like"/>
</dbReference>
<keyword evidence="4" id="KW-1185">Reference proteome</keyword>
<sequence length="833" mass="95545">MEDESSSLDMDLMEEREEPMVFPSEKDRTLIKTPFLKPFVTSIDGSIAELPHRRRRLSVSASSHLKHTFSAISFTGFWFAGDRFKSWAAKMEALHEPTWRKAGIFEAIKASTHKILKNQSLLLALVEKWCPETKSFVFPWGEATITLEDVMVILGFSVLGTPVVASLESAETRDSVEKLEKARQEIMNSAGRAGQEKWFSSFRNRDDQTEHEAFLALWLSHYVFPDKSHRSVLRNVLPFAVRLSRGERIALAVPVLASVYRDLGQIRSFARDDDSTKSLVLTSLFKLVQVWAWERFKNVRPEAKEIPRGEPRISRWGGLQKKLLKDVRLSLDGFDWRPYTKPLKNWNPLRVYVEEAMWITINNNVDDEFVVFARCVRSSQLVGNGFVEDYNPNRVAMQFGLSQDLPGLVSDHHHRELTIKEAWEYYNQSLDGLKLYMPSRLATTSVTARYREWWLKSVSKYLAFEESSETCNASNTDDDASLKVLPLDQLLRNMKEGFPAKLRRRRTRRLTRKLRYEIKKGKISDFGGSASIGVPLGRLFQKELVKRTSDKLRNKRGKRGREEISMDYKDDGGDDDNMPIAQLIKSREKSGGNAFESLGKRRRLELVSGHDEEGTISKAEKVSVLVLSDDENNSLDSPLVASNRVFDEKKDGGDDDYEGWKQRALAIDELTLKLDADKSEVQPRQTKLTNDTAEEPIGRQATKGRTRETKRLQVRGNNIIKGKSKYLKQKRDRSKWTEKSRTPKADRSRQKPTTSQNQQQSRRQAPPERSNGRSAEKEAFAVDPHRRSKDPASILTLRPKIHPWLKLSNQSRARQETKLYAPIEKPGPCPKKH</sequence>
<dbReference type="GO" id="GO:0010073">
    <property type="term" value="P:meristem maintenance"/>
    <property type="evidence" value="ECO:0007669"/>
    <property type="project" value="InterPro"/>
</dbReference>
<dbReference type="Proteomes" id="UP000467841">
    <property type="component" value="Unassembled WGS sequence"/>
</dbReference>
<proteinExistence type="predicted"/>
<feature type="compositionally biased region" description="Basic and acidic residues" evidence="1">
    <location>
        <begin position="770"/>
        <end position="785"/>
    </location>
</feature>
<evidence type="ECO:0000259" key="2">
    <source>
        <dbReference type="Pfam" id="PF10536"/>
    </source>
</evidence>
<dbReference type="AlphaFoldDB" id="A0A6D2K8G8"/>
<dbReference type="PANTHER" id="PTHR46033">
    <property type="entry name" value="PROTEIN MAIN-LIKE 2"/>
    <property type="match status" value="1"/>
</dbReference>
<name>A0A6D2K8G8_9BRAS</name>
<feature type="region of interest" description="Disordered" evidence="1">
    <location>
        <begin position="678"/>
        <end position="833"/>
    </location>
</feature>
<comment type="caution">
    <text evidence="3">The sequence shown here is derived from an EMBL/GenBank/DDBJ whole genome shotgun (WGS) entry which is preliminary data.</text>
</comment>
<accession>A0A6D2K8G8</accession>
<dbReference type="PANTHER" id="PTHR46033:SF67">
    <property type="entry name" value="AMINOTRANSFERASE-LIKE, PLANT MOBILE DOMAIN FAMILY PROTEIN"/>
    <property type="match status" value="1"/>
</dbReference>
<dbReference type="EMBL" id="CACVBM020001385">
    <property type="protein sequence ID" value="CAA7048430.1"/>
    <property type="molecule type" value="Genomic_DNA"/>
</dbReference>
<dbReference type="OrthoDB" id="1572276at2759"/>
<protein>
    <recommendedName>
        <fullName evidence="2">Aminotransferase-like plant mobile domain-containing protein</fullName>
    </recommendedName>
</protein>
<feature type="domain" description="Aminotransferase-like plant mobile" evidence="2">
    <location>
        <begin position="103"/>
        <end position="454"/>
    </location>
</feature>
<feature type="compositionally biased region" description="Low complexity" evidence="1">
    <location>
        <begin position="753"/>
        <end position="764"/>
    </location>
</feature>
<feature type="compositionally biased region" description="Basic and acidic residues" evidence="1">
    <location>
        <begin position="560"/>
        <end position="571"/>
    </location>
</feature>
<feature type="region of interest" description="Disordered" evidence="1">
    <location>
        <begin position="551"/>
        <end position="579"/>
    </location>
</feature>
<dbReference type="InterPro" id="IPR019557">
    <property type="entry name" value="AminoTfrase-like_pln_mobile"/>
</dbReference>